<dbReference type="CDD" id="cd00293">
    <property type="entry name" value="USP-like"/>
    <property type="match status" value="2"/>
</dbReference>
<dbReference type="Gene3D" id="3.40.50.620">
    <property type="entry name" value="HUPs"/>
    <property type="match status" value="2"/>
</dbReference>
<accession>A0ABV6SAD9</accession>
<evidence type="ECO:0000313" key="6">
    <source>
        <dbReference type="Proteomes" id="UP001589858"/>
    </source>
</evidence>
<keyword evidence="2" id="KW-0547">Nucleotide-binding</keyword>
<dbReference type="PANTHER" id="PTHR46268">
    <property type="entry name" value="STRESS RESPONSE PROTEIN NHAX"/>
    <property type="match status" value="1"/>
</dbReference>
<dbReference type="EMBL" id="JBHLTM010000061">
    <property type="protein sequence ID" value="MFC0686192.1"/>
    <property type="molecule type" value="Genomic_DNA"/>
</dbReference>
<name>A0ABV6SAD9_9SPHN</name>
<reference evidence="5 6" key="1">
    <citation type="submission" date="2024-09" db="EMBL/GenBank/DDBJ databases">
        <authorList>
            <person name="Sun Q."/>
            <person name="Mori K."/>
        </authorList>
    </citation>
    <scope>NUCLEOTIDE SEQUENCE [LARGE SCALE GENOMIC DNA]</scope>
    <source>
        <strain evidence="5 6">CICC 11035S</strain>
    </source>
</reference>
<keyword evidence="6" id="KW-1185">Reference proteome</keyword>
<dbReference type="PANTHER" id="PTHR46268:SF27">
    <property type="entry name" value="UNIVERSAL STRESS PROTEIN RV2623"/>
    <property type="match status" value="1"/>
</dbReference>
<dbReference type="Proteomes" id="UP001589858">
    <property type="component" value="Unassembled WGS sequence"/>
</dbReference>
<proteinExistence type="inferred from homology"/>
<evidence type="ECO:0000256" key="2">
    <source>
        <dbReference type="ARBA" id="ARBA00022741"/>
    </source>
</evidence>
<dbReference type="PRINTS" id="PR01438">
    <property type="entry name" value="UNVRSLSTRESS"/>
</dbReference>
<dbReference type="InterPro" id="IPR014729">
    <property type="entry name" value="Rossmann-like_a/b/a_fold"/>
</dbReference>
<organism evidence="5 6">
    <name type="scientific">Novosphingobium clariflavum</name>
    <dbReference type="NCBI Taxonomy" id="2029884"/>
    <lineage>
        <taxon>Bacteria</taxon>
        <taxon>Pseudomonadati</taxon>
        <taxon>Pseudomonadota</taxon>
        <taxon>Alphaproteobacteria</taxon>
        <taxon>Sphingomonadales</taxon>
        <taxon>Sphingomonadaceae</taxon>
        <taxon>Novosphingobium</taxon>
    </lineage>
</organism>
<dbReference type="Pfam" id="PF00582">
    <property type="entry name" value="Usp"/>
    <property type="match status" value="2"/>
</dbReference>
<keyword evidence="3" id="KW-0067">ATP-binding</keyword>
<comment type="caution">
    <text evidence="5">The sequence shown here is derived from an EMBL/GenBank/DDBJ whole genome shotgun (WGS) entry which is preliminary data.</text>
</comment>
<evidence type="ECO:0000256" key="1">
    <source>
        <dbReference type="ARBA" id="ARBA00008791"/>
    </source>
</evidence>
<evidence type="ECO:0000313" key="5">
    <source>
        <dbReference type="EMBL" id="MFC0686192.1"/>
    </source>
</evidence>
<feature type="domain" description="UspA" evidence="4">
    <location>
        <begin position="1"/>
        <end position="126"/>
    </location>
</feature>
<comment type="similarity">
    <text evidence="1">Belongs to the universal stress protein A family.</text>
</comment>
<gene>
    <name evidence="5" type="ORF">ACFFF8_16505</name>
</gene>
<dbReference type="SUPFAM" id="SSF52402">
    <property type="entry name" value="Adenine nucleotide alpha hydrolases-like"/>
    <property type="match status" value="2"/>
</dbReference>
<evidence type="ECO:0000256" key="3">
    <source>
        <dbReference type="ARBA" id="ARBA00022840"/>
    </source>
</evidence>
<feature type="domain" description="UspA" evidence="4">
    <location>
        <begin position="133"/>
        <end position="268"/>
    </location>
</feature>
<sequence>MTSPILVATDLSARSDRAIDRAFELGRDLGLAVEVVHVRKDDGHDGVSDAALQERVREILPEGGAGVEVLVPEGSPPGTIARIAKERGAQLIVAGVARFNQISDYFLGTAIDYLLRHAEVPVLVVKQRPRGLYRRILVPSDFSPASKQAILTAARLIPDAAIRVVHVFHIGFESWGVADHVREETLARAESGLAEFLASSDLAPFAGRIEGVLANGEAEAAVGRAIEDYDADLVVLGTQGGGALRQLTGGSRANSLLAWIRPDTLMVRLRD</sequence>
<dbReference type="InterPro" id="IPR006015">
    <property type="entry name" value="Universal_stress_UspA"/>
</dbReference>
<dbReference type="RefSeq" id="WP_267218902.1">
    <property type="nucleotide sequence ID" value="NZ_JAPCWC010000002.1"/>
</dbReference>
<evidence type="ECO:0000259" key="4">
    <source>
        <dbReference type="Pfam" id="PF00582"/>
    </source>
</evidence>
<protein>
    <submittedName>
        <fullName evidence="5">Universal stress protein</fullName>
    </submittedName>
</protein>
<dbReference type="InterPro" id="IPR006016">
    <property type="entry name" value="UspA"/>
</dbReference>